<organism evidence="1 2">
    <name type="scientific">Coccidioides immitis (strain RS)</name>
    <name type="common">Valley fever fungus</name>
    <dbReference type="NCBI Taxonomy" id="246410"/>
    <lineage>
        <taxon>Eukaryota</taxon>
        <taxon>Fungi</taxon>
        <taxon>Dikarya</taxon>
        <taxon>Ascomycota</taxon>
        <taxon>Pezizomycotina</taxon>
        <taxon>Eurotiomycetes</taxon>
        <taxon>Eurotiomycetidae</taxon>
        <taxon>Onygenales</taxon>
        <taxon>Onygenaceae</taxon>
        <taxon>Coccidioides</taxon>
    </lineage>
</organism>
<dbReference type="RefSeq" id="XP_001241240.2">
    <property type="nucleotide sequence ID" value="XM_001241239.2"/>
</dbReference>
<dbReference type="Proteomes" id="UP000001261">
    <property type="component" value="Unassembled WGS sequence"/>
</dbReference>
<dbReference type="KEGG" id="cim:CIMG_13216"/>
<dbReference type="GeneID" id="24164843"/>
<dbReference type="VEuPathDB" id="FungiDB:CIMG_13216"/>
<sequence>MKSVDNNESQQYEEPEFKLWLQIILHPVHPVSNGDSNFHLQLEDSLSNQSAEIYIPTTINDLLEVLVHVHVEPDEMLDHFTLTLELWCKKSEISHQYYETSLTFNLFFQNPVALLSLLARSPVFHKKIHIEHQSFLPILFVSDIIMLHRLACTKLSEIVLIIQYTITASSFDKRIHLLRSLLCLNKLLLLEDQKTHIIHEDNILAQLDVYLDYTFNRLGSYKPSEINEFFVQQLYQENYIYSLPAVH</sequence>
<reference evidence="2" key="2">
    <citation type="journal article" date="2010" name="Genome Res.">
        <title>Population genomic sequencing of Coccidioides fungi reveals recent hybridization and transposon control.</title>
        <authorList>
            <person name="Neafsey D.E."/>
            <person name="Barker B.M."/>
            <person name="Sharpton T.J."/>
            <person name="Stajich J.E."/>
            <person name="Park D.J."/>
            <person name="Whiston E."/>
            <person name="Hung C.-Y."/>
            <person name="McMahan C."/>
            <person name="White J."/>
            <person name="Sykes S."/>
            <person name="Heiman D."/>
            <person name="Young S."/>
            <person name="Zeng Q."/>
            <person name="Abouelleil A."/>
            <person name="Aftuck L."/>
            <person name="Bessette D."/>
            <person name="Brown A."/>
            <person name="FitzGerald M."/>
            <person name="Lui A."/>
            <person name="Macdonald J.P."/>
            <person name="Priest M."/>
            <person name="Orbach M.J."/>
            <person name="Galgiani J.N."/>
            <person name="Kirkland T.N."/>
            <person name="Cole G.T."/>
            <person name="Birren B.W."/>
            <person name="Henn M.R."/>
            <person name="Taylor J.W."/>
            <person name="Rounsley S.D."/>
        </authorList>
    </citation>
    <scope>GENOME REANNOTATION</scope>
    <source>
        <strain evidence="2">RS</strain>
    </source>
</reference>
<evidence type="ECO:0000313" key="1">
    <source>
        <dbReference type="EMBL" id="EAS29657.3"/>
    </source>
</evidence>
<proteinExistence type="predicted"/>
<keyword evidence="2" id="KW-1185">Reference proteome</keyword>
<evidence type="ECO:0000313" key="2">
    <source>
        <dbReference type="Proteomes" id="UP000001261"/>
    </source>
</evidence>
<dbReference type="InParanoid" id="J3K5F7"/>
<reference evidence="2" key="1">
    <citation type="journal article" date="2009" name="Genome Res.">
        <title>Comparative genomic analyses of the human fungal pathogens Coccidioides and their relatives.</title>
        <authorList>
            <person name="Sharpton T.J."/>
            <person name="Stajich J.E."/>
            <person name="Rounsley S.D."/>
            <person name="Gardner M.J."/>
            <person name="Wortman J.R."/>
            <person name="Jordar V.S."/>
            <person name="Maiti R."/>
            <person name="Kodira C.D."/>
            <person name="Neafsey D.E."/>
            <person name="Zeng Q."/>
            <person name="Hung C.-Y."/>
            <person name="McMahan C."/>
            <person name="Muszewska A."/>
            <person name="Grynberg M."/>
            <person name="Mandel M.A."/>
            <person name="Kellner E.M."/>
            <person name="Barker B.M."/>
            <person name="Galgiani J.N."/>
            <person name="Orbach M.J."/>
            <person name="Kirkland T.N."/>
            <person name="Cole G.T."/>
            <person name="Henn M.R."/>
            <person name="Birren B.W."/>
            <person name="Taylor J.W."/>
        </authorList>
    </citation>
    <scope>NUCLEOTIDE SEQUENCE [LARGE SCALE GENOMIC DNA]</scope>
    <source>
        <strain evidence="2">RS</strain>
    </source>
</reference>
<name>J3K5F7_COCIM</name>
<dbReference type="EMBL" id="GG704913">
    <property type="protein sequence ID" value="EAS29657.3"/>
    <property type="molecule type" value="Genomic_DNA"/>
</dbReference>
<dbReference type="AlphaFoldDB" id="J3K5F7"/>
<accession>J3K5F7</accession>
<protein>
    <submittedName>
        <fullName evidence="1">Uncharacterized protein</fullName>
    </submittedName>
</protein>
<dbReference type="STRING" id="246410.J3K5F7"/>
<gene>
    <name evidence="1" type="ORF">CIMG_13216</name>
</gene>